<dbReference type="AlphaFoldDB" id="A0A1T4SJY2"/>
<organism evidence="3 4">
    <name type="scientific">Lysobacter spongiicola DSM 21749</name>
    <dbReference type="NCBI Taxonomy" id="1122188"/>
    <lineage>
        <taxon>Bacteria</taxon>
        <taxon>Pseudomonadati</taxon>
        <taxon>Pseudomonadota</taxon>
        <taxon>Gammaproteobacteria</taxon>
        <taxon>Lysobacterales</taxon>
        <taxon>Lysobacteraceae</taxon>
        <taxon>Novilysobacter</taxon>
    </lineage>
</organism>
<feature type="region of interest" description="Disordered" evidence="1">
    <location>
        <begin position="60"/>
        <end position="90"/>
    </location>
</feature>
<evidence type="ECO:0000256" key="1">
    <source>
        <dbReference type="SAM" id="MobiDB-lite"/>
    </source>
</evidence>
<keyword evidence="2" id="KW-0472">Membrane</keyword>
<evidence type="ECO:0000256" key="2">
    <source>
        <dbReference type="SAM" id="Phobius"/>
    </source>
</evidence>
<proteinExistence type="predicted"/>
<protein>
    <recommendedName>
        <fullName evidence="5">Phospholipase_D-nuclease N-terminal</fullName>
    </recommendedName>
</protein>
<keyword evidence="2" id="KW-1133">Transmembrane helix</keyword>
<feature type="transmembrane region" description="Helical" evidence="2">
    <location>
        <begin position="34"/>
        <end position="56"/>
    </location>
</feature>
<name>A0A1T4SJY2_9GAMM</name>
<evidence type="ECO:0000313" key="3">
    <source>
        <dbReference type="EMBL" id="SKA28519.1"/>
    </source>
</evidence>
<evidence type="ECO:0008006" key="5">
    <source>
        <dbReference type="Google" id="ProtNLM"/>
    </source>
</evidence>
<accession>A0A1T4SJY2</accession>
<keyword evidence="2" id="KW-0812">Transmembrane</keyword>
<sequence>MSWHVLSLIILFGFNLLATIRVFRADLLAPQQRVLQVLLVWLVPVVGAIICLLVHARQGPAGDRTRDPNFHPADAQWDVVPRGSDSVDGD</sequence>
<gene>
    <name evidence="3" type="ORF">SAMN02745674_02921</name>
</gene>
<keyword evidence="4" id="KW-1185">Reference proteome</keyword>
<dbReference type="EMBL" id="FUXP01000023">
    <property type="protein sequence ID" value="SKA28519.1"/>
    <property type="molecule type" value="Genomic_DNA"/>
</dbReference>
<dbReference type="Proteomes" id="UP000190061">
    <property type="component" value="Unassembled WGS sequence"/>
</dbReference>
<reference evidence="3 4" key="1">
    <citation type="submission" date="2017-02" db="EMBL/GenBank/DDBJ databases">
        <authorList>
            <person name="Peterson S.W."/>
        </authorList>
    </citation>
    <scope>NUCLEOTIDE SEQUENCE [LARGE SCALE GENOMIC DNA]</scope>
    <source>
        <strain evidence="3 4">DSM 21749</strain>
    </source>
</reference>
<evidence type="ECO:0000313" key="4">
    <source>
        <dbReference type="Proteomes" id="UP000190061"/>
    </source>
</evidence>